<evidence type="ECO:0000256" key="4">
    <source>
        <dbReference type="ARBA" id="ARBA00023163"/>
    </source>
</evidence>
<keyword evidence="6" id="KW-0175">Coiled coil</keyword>
<keyword evidence="10" id="KW-1185">Reference proteome</keyword>
<dbReference type="SUPFAM" id="SSF47459">
    <property type="entry name" value="HLH, helix-loop-helix DNA-binding domain"/>
    <property type="match status" value="1"/>
</dbReference>
<feature type="region of interest" description="Disordered" evidence="7">
    <location>
        <begin position="89"/>
        <end position="109"/>
    </location>
</feature>
<dbReference type="EMBL" id="JACMSC010000011">
    <property type="protein sequence ID" value="KAG6500654.1"/>
    <property type="molecule type" value="Genomic_DNA"/>
</dbReference>
<dbReference type="Proteomes" id="UP000734854">
    <property type="component" value="Unassembled WGS sequence"/>
</dbReference>
<dbReference type="InterPro" id="IPR054502">
    <property type="entry name" value="bHLH-TF_ACT-like_plant"/>
</dbReference>
<reference evidence="9 10" key="1">
    <citation type="submission" date="2020-08" db="EMBL/GenBank/DDBJ databases">
        <title>Plant Genome Project.</title>
        <authorList>
            <person name="Zhang R.-G."/>
        </authorList>
    </citation>
    <scope>NUCLEOTIDE SEQUENCE [LARGE SCALE GENOMIC DNA]</scope>
    <source>
        <tissue evidence="9">Rhizome</tissue>
    </source>
</reference>
<protein>
    <recommendedName>
        <fullName evidence="8">BHLH domain-containing protein</fullName>
    </recommendedName>
</protein>
<dbReference type="AlphaFoldDB" id="A0A8J5G928"/>
<name>A0A8J5G928_ZINOF</name>
<accession>A0A8J5G928</accession>
<comment type="similarity">
    <text evidence="2">Belongs to the bHLH protein family.</text>
</comment>
<dbReference type="GO" id="GO:0046983">
    <property type="term" value="F:protein dimerization activity"/>
    <property type="evidence" value="ECO:0007669"/>
    <property type="project" value="InterPro"/>
</dbReference>
<dbReference type="PANTHER" id="PTHR45959:SF69">
    <property type="entry name" value="HELIX-LOOP-HELIX DNA-BINDING DOMAIN CONTAINING PROTEIN, EXPRESSED"/>
    <property type="match status" value="1"/>
</dbReference>
<dbReference type="PANTHER" id="PTHR45959">
    <property type="entry name" value="BHLH TRANSCRIPTION FACTOR"/>
    <property type="match status" value="1"/>
</dbReference>
<gene>
    <name evidence="9" type="ORF">ZIOFF_040503</name>
</gene>
<evidence type="ECO:0000313" key="10">
    <source>
        <dbReference type="Proteomes" id="UP000734854"/>
    </source>
</evidence>
<organism evidence="9 10">
    <name type="scientific">Zingiber officinale</name>
    <name type="common">Ginger</name>
    <name type="synonym">Amomum zingiber</name>
    <dbReference type="NCBI Taxonomy" id="94328"/>
    <lineage>
        <taxon>Eukaryota</taxon>
        <taxon>Viridiplantae</taxon>
        <taxon>Streptophyta</taxon>
        <taxon>Embryophyta</taxon>
        <taxon>Tracheophyta</taxon>
        <taxon>Spermatophyta</taxon>
        <taxon>Magnoliopsida</taxon>
        <taxon>Liliopsida</taxon>
        <taxon>Zingiberales</taxon>
        <taxon>Zingiberaceae</taxon>
        <taxon>Zingiber</taxon>
    </lineage>
</organism>
<evidence type="ECO:0000256" key="7">
    <source>
        <dbReference type="SAM" id="MobiDB-lite"/>
    </source>
</evidence>
<evidence type="ECO:0000313" key="9">
    <source>
        <dbReference type="EMBL" id="KAG6500654.1"/>
    </source>
</evidence>
<keyword evidence="4" id="KW-0804">Transcription</keyword>
<evidence type="ECO:0000256" key="2">
    <source>
        <dbReference type="ARBA" id="ARBA00005510"/>
    </source>
</evidence>
<evidence type="ECO:0000256" key="3">
    <source>
        <dbReference type="ARBA" id="ARBA00023015"/>
    </source>
</evidence>
<dbReference type="Gene3D" id="4.10.280.10">
    <property type="entry name" value="Helix-loop-helix DNA-binding domain"/>
    <property type="match status" value="1"/>
</dbReference>
<feature type="domain" description="BHLH" evidence="8">
    <location>
        <begin position="175"/>
        <end position="224"/>
    </location>
</feature>
<evidence type="ECO:0000259" key="8">
    <source>
        <dbReference type="PROSITE" id="PS50888"/>
    </source>
</evidence>
<dbReference type="Pfam" id="PF22754">
    <property type="entry name" value="bHLH-TF_ACT-like_plant"/>
    <property type="match status" value="1"/>
</dbReference>
<dbReference type="PROSITE" id="PS50888">
    <property type="entry name" value="BHLH"/>
    <property type="match status" value="1"/>
</dbReference>
<feature type="coiled-coil region" evidence="6">
    <location>
        <begin position="214"/>
        <end position="241"/>
    </location>
</feature>
<dbReference type="InterPro" id="IPR052610">
    <property type="entry name" value="bHLH_transcription_regulator"/>
</dbReference>
<dbReference type="InterPro" id="IPR011598">
    <property type="entry name" value="bHLH_dom"/>
</dbReference>
<keyword evidence="5" id="KW-0539">Nucleus</keyword>
<evidence type="ECO:0000256" key="5">
    <source>
        <dbReference type="ARBA" id="ARBA00023242"/>
    </source>
</evidence>
<dbReference type="Pfam" id="PF00010">
    <property type="entry name" value="HLH"/>
    <property type="match status" value="1"/>
</dbReference>
<comment type="subcellular location">
    <subcellularLocation>
        <location evidence="1">Nucleus</location>
    </subcellularLocation>
</comment>
<dbReference type="InterPro" id="IPR036638">
    <property type="entry name" value="HLH_DNA-bd_sf"/>
</dbReference>
<evidence type="ECO:0000256" key="6">
    <source>
        <dbReference type="SAM" id="Coils"/>
    </source>
</evidence>
<sequence length="344" mass="38382">MWDFGKGWDVQFLIGEDKMCDSDKSGYVILIVNGHLCCLLQSAEQSRISMEAAAAAGWNSHVGVEGDVFDQWEVMEQLTAQQIEDLQQSVSSENHHSLMSPEPANSLNARLSTSSPSILSFGKPENHDSFVGVASPKKEMDVLAQYGSKRHFETMFGQQHQASNFGVSVVKKPSYSNKEHIIAERKRREKLNQRFIALAAIVPGLKKTDKASVLSDTIKHLKQLQEKVSFLEDQTAKKTIESAVWVKKSHLRHDDGISELLPKIEAKMFENTVLVKIHCEKHKGVVVKALSEIEKIHLSVVNTSVILFTSSSLDITVMAQMEEGFHITAKDVVKKLSSAFRQPL</sequence>
<comment type="caution">
    <text evidence="9">The sequence shown here is derived from an EMBL/GenBank/DDBJ whole genome shotgun (WGS) entry which is preliminary data.</text>
</comment>
<evidence type="ECO:0000256" key="1">
    <source>
        <dbReference type="ARBA" id="ARBA00004123"/>
    </source>
</evidence>
<proteinExistence type="inferred from homology"/>
<keyword evidence="3" id="KW-0805">Transcription regulation</keyword>
<dbReference type="SMART" id="SM00353">
    <property type="entry name" value="HLH"/>
    <property type="match status" value="1"/>
</dbReference>